<dbReference type="Proteomes" id="UP001267426">
    <property type="component" value="Unassembled WGS sequence"/>
</dbReference>
<evidence type="ECO:0000313" key="1">
    <source>
        <dbReference type="EMBL" id="MDT0631850.1"/>
    </source>
</evidence>
<organism evidence="1 2">
    <name type="scientific">Rubrivirga litoralis</name>
    <dbReference type="NCBI Taxonomy" id="3075598"/>
    <lineage>
        <taxon>Bacteria</taxon>
        <taxon>Pseudomonadati</taxon>
        <taxon>Rhodothermota</taxon>
        <taxon>Rhodothermia</taxon>
        <taxon>Rhodothermales</taxon>
        <taxon>Rubricoccaceae</taxon>
        <taxon>Rubrivirga</taxon>
    </lineage>
</organism>
<proteinExistence type="predicted"/>
<dbReference type="NCBIfam" id="TIGR02610">
    <property type="entry name" value="PHA_gran_rgn"/>
    <property type="match status" value="1"/>
</dbReference>
<name>A0ABU3BRH4_9BACT</name>
<accession>A0ABU3BRH4</accession>
<dbReference type="InterPro" id="IPR013433">
    <property type="entry name" value="PHA_gran_rgn"/>
</dbReference>
<dbReference type="RefSeq" id="WP_311663226.1">
    <property type="nucleotide sequence ID" value="NZ_JAVRHT010000018.1"/>
</dbReference>
<sequence>MADIDLTRPHDLGLDGARRAADAVAERLRREYGVTAEWEGDSIRLDGRGVRGRLDAQPTAVRVTASLGLAARPFRRALRREIERELDAFAPSAPPPTP</sequence>
<comment type="caution">
    <text evidence="1">The sequence shown here is derived from an EMBL/GenBank/DDBJ whole genome shotgun (WGS) entry which is preliminary data.</text>
</comment>
<evidence type="ECO:0000313" key="2">
    <source>
        <dbReference type="Proteomes" id="UP001267426"/>
    </source>
</evidence>
<reference evidence="1 2" key="1">
    <citation type="submission" date="2023-09" db="EMBL/GenBank/DDBJ databases">
        <authorList>
            <person name="Rey-Velasco X."/>
        </authorList>
    </citation>
    <scope>NUCLEOTIDE SEQUENCE [LARGE SCALE GENOMIC DNA]</scope>
    <source>
        <strain evidence="1 2">F394</strain>
    </source>
</reference>
<dbReference type="EMBL" id="JAVRHT010000018">
    <property type="protein sequence ID" value="MDT0631850.1"/>
    <property type="molecule type" value="Genomic_DNA"/>
</dbReference>
<protein>
    <submittedName>
        <fullName evidence="1">Polyhydroxyalkanoic acid system family protein</fullName>
    </submittedName>
</protein>
<dbReference type="Pfam" id="PF09650">
    <property type="entry name" value="PHA_gran_rgn"/>
    <property type="match status" value="1"/>
</dbReference>
<keyword evidence="2" id="KW-1185">Reference proteome</keyword>
<gene>
    <name evidence="1" type="ORF">RM540_08850</name>
</gene>